<feature type="region of interest" description="Disordered" evidence="1">
    <location>
        <begin position="86"/>
        <end position="107"/>
    </location>
</feature>
<evidence type="ECO:0000256" key="1">
    <source>
        <dbReference type="SAM" id="MobiDB-lite"/>
    </source>
</evidence>
<protein>
    <recommendedName>
        <fullName evidence="2">Myb-like domain-containing protein</fullName>
    </recommendedName>
</protein>
<reference evidence="3 4" key="1">
    <citation type="submission" date="2017-06" db="EMBL/GenBank/DDBJ databases">
        <title>Comparative genomic analysis of Ambrosia Fusariam Clade fungi.</title>
        <authorList>
            <person name="Stajich J.E."/>
            <person name="Carrillo J."/>
            <person name="Kijimoto T."/>
            <person name="Eskalen A."/>
            <person name="O'Donnell K."/>
            <person name="Kasson M."/>
        </authorList>
    </citation>
    <scope>NUCLEOTIDE SEQUENCE [LARGE SCALE GENOMIC DNA]</scope>
    <source>
        <strain evidence="3 4">NRRL62579</strain>
    </source>
</reference>
<evidence type="ECO:0000259" key="2">
    <source>
        <dbReference type="PROSITE" id="PS50090"/>
    </source>
</evidence>
<dbReference type="PROSITE" id="PS50090">
    <property type="entry name" value="MYB_LIKE"/>
    <property type="match status" value="1"/>
</dbReference>
<feature type="compositionally biased region" description="Polar residues" evidence="1">
    <location>
        <begin position="411"/>
        <end position="422"/>
    </location>
</feature>
<dbReference type="CDD" id="cd00167">
    <property type="entry name" value="SANT"/>
    <property type="match status" value="1"/>
</dbReference>
<feature type="compositionally biased region" description="Basic residues" evidence="1">
    <location>
        <begin position="336"/>
        <end position="351"/>
    </location>
</feature>
<feature type="region of interest" description="Disordered" evidence="1">
    <location>
        <begin position="237"/>
        <end position="256"/>
    </location>
</feature>
<dbReference type="InterPro" id="IPR001005">
    <property type="entry name" value="SANT/Myb"/>
</dbReference>
<feature type="compositionally biased region" description="Polar residues" evidence="1">
    <location>
        <begin position="245"/>
        <end position="256"/>
    </location>
</feature>
<feature type="compositionally biased region" description="Acidic residues" evidence="1">
    <location>
        <begin position="89"/>
        <end position="99"/>
    </location>
</feature>
<name>A0A428RWY8_9HYPO</name>
<dbReference type="SUPFAM" id="SSF46689">
    <property type="entry name" value="Homeodomain-like"/>
    <property type="match status" value="1"/>
</dbReference>
<dbReference type="InterPro" id="IPR009057">
    <property type="entry name" value="Homeodomain-like_sf"/>
</dbReference>
<proteinExistence type="predicted"/>
<dbReference type="AlphaFoldDB" id="A0A428RWY8"/>
<feature type="compositionally biased region" description="Basic and acidic residues" evidence="1">
    <location>
        <begin position="368"/>
        <end position="380"/>
    </location>
</feature>
<dbReference type="EMBL" id="NKCK01000433">
    <property type="protein sequence ID" value="RSL82049.1"/>
    <property type="molecule type" value="Genomic_DNA"/>
</dbReference>
<dbReference type="Pfam" id="PF13921">
    <property type="entry name" value="Myb_DNA-bind_6"/>
    <property type="match status" value="1"/>
</dbReference>
<evidence type="ECO:0000313" key="4">
    <source>
        <dbReference type="Proteomes" id="UP000287144"/>
    </source>
</evidence>
<dbReference type="Gene3D" id="1.10.10.60">
    <property type="entry name" value="Homeodomain-like"/>
    <property type="match status" value="1"/>
</dbReference>
<sequence length="582" mass="62225">MVQQRAYKPDNAAHPHLVVLRTPNPFSLSLSALCNASMVSATFESEQRKLCQSLTPPASQPDIVSLQQKKTLSALGKSSDTAICIPSDVESDTEDEDGESRELNSLQSCATRASTPDYLDLAGMEHGPIEPEAIIGVVTAPTVSRAQAEAAPAWPSEMQVSRSHLADAEPSQNSSSNMNHVLTGNASASQDINFAAPPTSPESQPYLVAADGQELRPVPVSEQSNVIVDAFSDHGACHGARSHPDSPSTCTHSPRTMSPVEVTQASLEANEARAGSSHDDAISEARTPSPARSSAEPHQAQGLGDASCVPIDAASEVAEAGFESPSEAQVSSPSLSRRRSRRISLKIHKTMQSKNGDADSEGPGGEDSLDRLDPHYRDENSPSLEGSEDSGSEDDDADGAHQGRKRRKVSKSASCSLHSTTASSRGSRSPRQRRSVIHAAQLPSEIRTSRCDVDSPAPSQATPVPSEANLFLARFQEWSLGDALLKCITEGGKTTIQLQFECDHVLCQPHAGRSVSSPKKRTTLPKTLRSAAKSSGARWTSEEDETLRRMKQDGNSWAAIQRVLPHRSEGTIQVRYSTKLSV</sequence>
<feature type="compositionally biased region" description="Acidic residues" evidence="1">
    <location>
        <begin position="386"/>
        <end position="397"/>
    </location>
</feature>
<organism evidence="3 4">
    <name type="scientific">Fusarium oligoseptatum</name>
    <dbReference type="NCBI Taxonomy" id="2604345"/>
    <lineage>
        <taxon>Eukaryota</taxon>
        <taxon>Fungi</taxon>
        <taxon>Dikarya</taxon>
        <taxon>Ascomycota</taxon>
        <taxon>Pezizomycotina</taxon>
        <taxon>Sordariomycetes</taxon>
        <taxon>Hypocreomycetidae</taxon>
        <taxon>Hypocreales</taxon>
        <taxon>Nectriaceae</taxon>
        <taxon>Fusarium</taxon>
        <taxon>Fusarium solani species complex</taxon>
    </lineage>
</organism>
<accession>A0A428RWY8</accession>
<evidence type="ECO:0000313" key="3">
    <source>
        <dbReference type="EMBL" id="RSL82049.1"/>
    </source>
</evidence>
<feature type="region of interest" description="Disordered" evidence="1">
    <location>
        <begin position="269"/>
        <end position="305"/>
    </location>
</feature>
<feature type="domain" description="Myb-like" evidence="2">
    <location>
        <begin position="531"/>
        <end position="580"/>
    </location>
</feature>
<keyword evidence="4" id="KW-1185">Reference proteome</keyword>
<dbReference type="Proteomes" id="UP000287144">
    <property type="component" value="Unassembled WGS sequence"/>
</dbReference>
<comment type="caution">
    <text evidence="3">The sequence shown here is derived from an EMBL/GenBank/DDBJ whole genome shotgun (WGS) entry which is preliminary data.</text>
</comment>
<feature type="region of interest" description="Disordered" evidence="1">
    <location>
        <begin position="319"/>
        <end position="464"/>
    </location>
</feature>
<gene>
    <name evidence="3" type="ORF">CEP52_017057</name>
</gene>